<proteinExistence type="predicted"/>
<dbReference type="OrthoDB" id="9789777at2"/>
<dbReference type="RefSeq" id="WP_087861572.1">
    <property type="nucleotide sequence ID" value="NZ_LT859958.1"/>
</dbReference>
<dbReference type="EMBL" id="LT859958">
    <property type="protein sequence ID" value="SMX53643.1"/>
    <property type="molecule type" value="Genomic_DNA"/>
</dbReference>
<accession>A0A1Y6K1V8</accession>
<dbReference type="Gene3D" id="3.40.50.850">
    <property type="entry name" value="Isochorismatase-like"/>
    <property type="match status" value="1"/>
</dbReference>
<dbReference type="PANTHER" id="PTHR14119:SF3">
    <property type="entry name" value="ISOCHORISMATASE DOMAIN-CONTAINING PROTEIN 2"/>
    <property type="match status" value="1"/>
</dbReference>
<protein>
    <submittedName>
        <fullName evidence="2">Isochorismatase domain-containing protein 2, mitochondrial</fullName>
    </submittedName>
</protein>
<dbReference type="KEGG" id="abat:CFX1CAM_0577"/>
<evidence type="ECO:0000313" key="3">
    <source>
        <dbReference type="Proteomes" id="UP000195514"/>
    </source>
</evidence>
<organism evidence="2 3">
    <name type="scientific">Candidatus Brevifilum fermentans</name>
    <dbReference type="NCBI Taxonomy" id="1986204"/>
    <lineage>
        <taxon>Bacteria</taxon>
        <taxon>Bacillati</taxon>
        <taxon>Chloroflexota</taxon>
        <taxon>Anaerolineae</taxon>
        <taxon>Anaerolineales</taxon>
        <taxon>Anaerolineaceae</taxon>
        <taxon>Candidatus Brevifilum</taxon>
    </lineage>
</organism>
<reference evidence="3" key="1">
    <citation type="submission" date="2017-05" db="EMBL/GenBank/DDBJ databases">
        <authorList>
            <person name="Kirkegaard R."/>
            <person name="Mcilroy J S."/>
        </authorList>
    </citation>
    <scope>NUCLEOTIDE SEQUENCE [LARGE SCALE GENOMIC DNA]</scope>
</reference>
<dbReference type="Pfam" id="PF00857">
    <property type="entry name" value="Isochorismatase"/>
    <property type="match status" value="1"/>
</dbReference>
<gene>
    <name evidence="2" type="primary">Isoc</name>
    <name evidence="2" type="ORF">CFX1CAM_0577</name>
</gene>
<sequence length="179" mass="19536">MLNTEESVLVLVDFQERLAEIVLRRELVVPNALRLIKGCQALGVPILPTLQVPEKLGPMPPELVEVLGDVKVISKAVFSALREPDFLLALRQSGRNQVLLTGIEAHVCVLQTGLDLLDAGYQVHAISDAVFSRTAENQQVALARLHDAGATVSSVEIALFELIRTSTHPQFKTISTLIK</sequence>
<feature type="domain" description="Isochorismatase-like" evidence="1">
    <location>
        <begin position="7"/>
        <end position="156"/>
    </location>
</feature>
<dbReference type="AlphaFoldDB" id="A0A1Y6K1V8"/>
<name>A0A1Y6K1V8_9CHLR</name>
<dbReference type="InterPro" id="IPR036380">
    <property type="entry name" value="Isochorismatase-like_sf"/>
</dbReference>
<keyword evidence="3" id="KW-1185">Reference proteome</keyword>
<evidence type="ECO:0000313" key="2">
    <source>
        <dbReference type="EMBL" id="SMX53643.1"/>
    </source>
</evidence>
<evidence type="ECO:0000259" key="1">
    <source>
        <dbReference type="Pfam" id="PF00857"/>
    </source>
</evidence>
<dbReference type="Proteomes" id="UP000195514">
    <property type="component" value="Chromosome I"/>
</dbReference>
<dbReference type="InterPro" id="IPR050993">
    <property type="entry name" value="Isochorismatase_domain"/>
</dbReference>
<dbReference type="PANTHER" id="PTHR14119">
    <property type="entry name" value="HYDROLASE"/>
    <property type="match status" value="1"/>
</dbReference>
<dbReference type="SUPFAM" id="SSF52499">
    <property type="entry name" value="Isochorismatase-like hydrolases"/>
    <property type="match status" value="1"/>
</dbReference>
<dbReference type="InterPro" id="IPR000868">
    <property type="entry name" value="Isochorismatase-like_dom"/>
</dbReference>